<accession>A0A1E5RF75</accession>
<dbReference type="PANTHER" id="PTHR12875">
    <property type="entry name" value="GOLGI TO ER TRAFFIC PROTEIN 4 HOMOLOG"/>
    <property type="match status" value="1"/>
</dbReference>
<dbReference type="GO" id="GO:0072380">
    <property type="term" value="C:TRC complex"/>
    <property type="evidence" value="ECO:0007669"/>
    <property type="project" value="TreeGrafter"/>
</dbReference>
<dbReference type="STRING" id="56408.A0A1E5RF75"/>
<keyword evidence="3" id="KW-1185">Reference proteome</keyword>
<protein>
    <submittedName>
        <fullName evidence="2">Golgi to ER traffic protein 4</fullName>
    </submittedName>
</protein>
<evidence type="ECO:0000256" key="1">
    <source>
        <dbReference type="ARBA" id="ARBA00005351"/>
    </source>
</evidence>
<evidence type="ECO:0000313" key="2">
    <source>
        <dbReference type="EMBL" id="OEJ85233.1"/>
    </source>
</evidence>
<dbReference type="Gene3D" id="1.25.40.10">
    <property type="entry name" value="Tetratricopeptide repeat domain"/>
    <property type="match status" value="1"/>
</dbReference>
<dbReference type="Proteomes" id="UP000095728">
    <property type="component" value="Unassembled WGS sequence"/>
</dbReference>
<dbReference type="InParanoid" id="A0A1E5RF75"/>
<dbReference type="Pfam" id="PF04190">
    <property type="entry name" value="GET4"/>
    <property type="match status" value="1"/>
</dbReference>
<dbReference type="EMBL" id="LPNM01000007">
    <property type="protein sequence ID" value="OEJ85233.1"/>
    <property type="molecule type" value="Genomic_DNA"/>
</dbReference>
<comment type="similarity">
    <text evidence="1">Belongs to the GET4 family.</text>
</comment>
<sequence length="315" mass="36126">MSSAEPIDPKLARTLARFQQKIEDGDYYEAHQTLRTIANRYVNSKKYGNAIDLIFKGAQAFIQAKQGGSATDLIFYLLDVYDEAEIKVDQVSSSRLTVLLNDLSPEEPNLKDVVTGMNNWSIKFGAYKFGDPYLHHIIGKKLLQGGYTYEAERYMVLGNKDSLKDYVEFMWNWYLQTQESDDKTKVRVGMFYSRAVLNYLFISNLKFANEASSLFLQKYLEFNGSNEKYTKMDKKGTEIIFFEKNSELNFLQLLIIACQTGNSSLFKSLKNNYPQISSTYTNELEYLGQEYFGIKVAKPVNFLQDMMSGFFGGGK</sequence>
<dbReference type="FunCoup" id="A0A1E5RF75">
    <property type="interactions" value="390"/>
</dbReference>
<dbReference type="PANTHER" id="PTHR12875:SF0">
    <property type="entry name" value="GOLGI TO ER TRAFFIC PROTEIN 4 HOMOLOG"/>
    <property type="match status" value="1"/>
</dbReference>
<gene>
    <name evidence="2" type="ORF">AWRI3579_g1835</name>
</gene>
<dbReference type="AlphaFoldDB" id="A0A1E5RF75"/>
<evidence type="ECO:0000313" key="3">
    <source>
        <dbReference type="Proteomes" id="UP000095728"/>
    </source>
</evidence>
<dbReference type="InterPro" id="IPR011990">
    <property type="entry name" value="TPR-like_helical_dom_sf"/>
</dbReference>
<dbReference type="OrthoDB" id="10252405at2759"/>
<proteinExistence type="inferred from homology"/>
<reference evidence="3" key="1">
    <citation type="journal article" date="2016" name="Genome Announc.">
        <title>Genome sequences of three species of Hanseniaspora isolated from spontaneous wine fermentations.</title>
        <authorList>
            <person name="Sternes P.R."/>
            <person name="Lee D."/>
            <person name="Kutyna D.R."/>
            <person name="Borneman A.R."/>
        </authorList>
    </citation>
    <scope>NUCLEOTIDE SEQUENCE [LARGE SCALE GENOMIC DNA]</scope>
    <source>
        <strain evidence="3">AWRI3579</strain>
    </source>
</reference>
<name>A0A1E5RF75_9ASCO</name>
<organism evidence="2 3">
    <name type="scientific">Hanseniaspora osmophila</name>
    <dbReference type="NCBI Taxonomy" id="56408"/>
    <lineage>
        <taxon>Eukaryota</taxon>
        <taxon>Fungi</taxon>
        <taxon>Dikarya</taxon>
        <taxon>Ascomycota</taxon>
        <taxon>Saccharomycotina</taxon>
        <taxon>Saccharomycetes</taxon>
        <taxon>Saccharomycodales</taxon>
        <taxon>Saccharomycodaceae</taxon>
        <taxon>Hanseniaspora</taxon>
    </lineage>
</organism>
<comment type="caution">
    <text evidence="2">The sequence shown here is derived from an EMBL/GenBank/DDBJ whole genome shotgun (WGS) entry which is preliminary data.</text>
</comment>
<dbReference type="GO" id="GO:0045048">
    <property type="term" value="P:protein insertion into ER membrane"/>
    <property type="evidence" value="ECO:0007669"/>
    <property type="project" value="InterPro"/>
</dbReference>
<dbReference type="InterPro" id="IPR007317">
    <property type="entry name" value="GET4"/>
</dbReference>